<dbReference type="GO" id="GO:0006508">
    <property type="term" value="P:proteolysis"/>
    <property type="evidence" value="ECO:0007669"/>
    <property type="project" value="UniProtKB-KW"/>
</dbReference>
<dbReference type="Pfam" id="PF00089">
    <property type="entry name" value="Trypsin"/>
    <property type="match status" value="1"/>
</dbReference>
<organism evidence="9 10">
    <name type="scientific">Amphiprion ocellaris</name>
    <name type="common">Clown anemonefish</name>
    <dbReference type="NCBI Taxonomy" id="80972"/>
    <lineage>
        <taxon>Eukaryota</taxon>
        <taxon>Metazoa</taxon>
        <taxon>Chordata</taxon>
        <taxon>Craniata</taxon>
        <taxon>Vertebrata</taxon>
        <taxon>Euteleostomi</taxon>
        <taxon>Actinopterygii</taxon>
        <taxon>Neopterygii</taxon>
        <taxon>Teleostei</taxon>
        <taxon>Neoteleostei</taxon>
        <taxon>Acanthomorphata</taxon>
        <taxon>Ovalentaria</taxon>
        <taxon>Pomacentridae</taxon>
        <taxon>Amphiprion</taxon>
    </lineage>
</organism>
<evidence type="ECO:0000313" key="9">
    <source>
        <dbReference type="Ensembl" id="ENSAOCP00000010581.1"/>
    </source>
</evidence>
<dbReference type="OrthoDB" id="10061449at2759"/>
<dbReference type="InterPro" id="IPR009003">
    <property type="entry name" value="Peptidase_S1_PA"/>
</dbReference>
<keyword evidence="1 6" id="KW-0645">Protease</keyword>
<keyword evidence="5" id="KW-1015">Disulfide bond</keyword>
<dbReference type="OMA" id="NKTPCYI"/>
<evidence type="ECO:0000256" key="1">
    <source>
        <dbReference type="ARBA" id="ARBA00022670"/>
    </source>
</evidence>
<accession>A0A3Q1BNH9</accession>
<dbReference type="InterPro" id="IPR043504">
    <property type="entry name" value="Peptidase_S1_PA_chymotrypsin"/>
</dbReference>
<dbReference type="PROSITE" id="PS00135">
    <property type="entry name" value="TRYPSIN_SER"/>
    <property type="match status" value="1"/>
</dbReference>
<dbReference type="GeneTree" id="ENSGT01030000234528"/>
<dbReference type="GeneID" id="111581053"/>
<feature type="signal peptide" evidence="7">
    <location>
        <begin position="1"/>
        <end position="16"/>
    </location>
</feature>
<proteinExistence type="predicted"/>
<dbReference type="AlphaFoldDB" id="A0A3Q1BNH9"/>
<dbReference type="InterPro" id="IPR033116">
    <property type="entry name" value="TRYPSIN_SER"/>
</dbReference>
<dbReference type="InterPro" id="IPR001254">
    <property type="entry name" value="Trypsin_dom"/>
</dbReference>
<evidence type="ECO:0000256" key="7">
    <source>
        <dbReference type="SAM" id="SignalP"/>
    </source>
</evidence>
<dbReference type="PROSITE" id="PS50240">
    <property type="entry name" value="TRYPSIN_DOM"/>
    <property type="match status" value="1"/>
</dbReference>
<dbReference type="FunFam" id="2.40.10.10:FF:000120">
    <property type="entry name" value="Putative serine protease"/>
    <property type="match status" value="1"/>
</dbReference>
<dbReference type="GO" id="GO:0005615">
    <property type="term" value="C:extracellular space"/>
    <property type="evidence" value="ECO:0007669"/>
    <property type="project" value="TreeGrafter"/>
</dbReference>
<dbReference type="Gene3D" id="2.40.10.10">
    <property type="entry name" value="Trypsin-like serine proteases"/>
    <property type="match status" value="2"/>
</dbReference>
<name>A0A3Q1BNH9_AMPOC</name>
<evidence type="ECO:0000256" key="3">
    <source>
        <dbReference type="ARBA" id="ARBA00022801"/>
    </source>
</evidence>
<keyword evidence="3 6" id="KW-0378">Hydrolase</keyword>
<protein>
    <recommendedName>
        <fullName evidence="8">Peptidase S1 domain-containing protein</fullName>
    </recommendedName>
</protein>
<dbReference type="GO" id="GO:0004252">
    <property type="term" value="F:serine-type endopeptidase activity"/>
    <property type="evidence" value="ECO:0007669"/>
    <property type="project" value="InterPro"/>
</dbReference>
<reference evidence="9 10" key="1">
    <citation type="submission" date="2022-01" db="EMBL/GenBank/DDBJ databases">
        <title>A chromosome-scale genome assembly of the false clownfish, Amphiprion ocellaris.</title>
        <authorList>
            <person name="Ryu T."/>
        </authorList>
    </citation>
    <scope>NUCLEOTIDE SEQUENCE [LARGE SCALE GENOMIC DNA]</scope>
</reference>
<dbReference type="InterPro" id="IPR001314">
    <property type="entry name" value="Peptidase_S1A"/>
</dbReference>
<dbReference type="Ensembl" id="ENSAOCT00000017721.2">
    <property type="protein sequence ID" value="ENSAOCP00000010581.1"/>
    <property type="gene ID" value="ENSAOCG00000014793.2"/>
</dbReference>
<dbReference type="STRING" id="80972.ENSAOCP00000010581"/>
<dbReference type="PRINTS" id="PR00722">
    <property type="entry name" value="CHYMOTRYPSIN"/>
</dbReference>
<dbReference type="CDD" id="cd00190">
    <property type="entry name" value="Tryp_SPc"/>
    <property type="match status" value="1"/>
</dbReference>
<evidence type="ECO:0000259" key="8">
    <source>
        <dbReference type="PROSITE" id="PS50240"/>
    </source>
</evidence>
<evidence type="ECO:0000256" key="4">
    <source>
        <dbReference type="ARBA" id="ARBA00022825"/>
    </source>
</evidence>
<reference evidence="9" key="3">
    <citation type="submission" date="2025-09" db="UniProtKB">
        <authorList>
            <consortium name="Ensembl"/>
        </authorList>
    </citation>
    <scope>IDENTIFICATION</scope>
</reference>
<dbReference type="RefSeq" id="XP_023144814.1">
    <property type="nucleotide sequence ID" value="XM_023289046.3"/>
</dbReference>
<evidence type="ECO:0000256" key="2">
    <source>
        <dbReference type="ARBA" id="ARBA00022729"/>
    </source>
</evidence>
<dbReference type="PANTHER" id="PTHR24257">
    <property type="entry name" value="CHYMOTRYPSIN-LIKE ELASTASE FAMILY MEMBER"/>
    <property type="match status" value="1"/>
</dbReference>
<dbReference type="Proteomes" id="UP001501940">
    <property type="component" value="Chromosome 2"/>
</dbReference>
<dbReference type="SUPFAM" id="SSF50494">
    <property type="entry name" value="Trypsin-like serine proteases"/>
    <property type="match status" value="1"/>
</dbReference>
<reference evidence="9" key="2">
    <citation type="submission" date="2025-08" db="UniProtKB">
        <authorList>
            <consortium name="Ensembl"/>
        </authorList>
    </citation>
    <scope>IDENTIFICATION</scope>
</reference>
<sequence length="267" mass="29000">MMKVALVLLFAAHAYGCGTPTYAPSVSRVVNGEDARPYSWPWQISLQYLSGSTYRHTCGGTLLAPDWVLTAGHCIGSRTYRVVLGEYDLTVAENYEQYRAVEKIIVHPGWDASCLSCGNDLALLKLTVPATLNDKVQPACTPRSEETLSHNYPCYVTGWGRLYTGGPIASKLQQALLPVVAHSVCSTSDWWGGYVRTTMICAGGDIRSGCNGDSGGPLNCRGADGIWYNHGVTSFVSSAGCNTLMKPTVFTRTASFTQWISDTMLQY</sequence>
<evidence type="ECO:0000256" key="5">
    <source>
        <dbReference type="ARBA" id="ARBA00023157"/>
    </source>
</evidence>
<dbReference type="InterPro" id="IPR050850">
    <property type="entry name" value="Peptidase_S1_Elastase_sf"/>
</dbReference>
<feature type="domain" description="Peptidase S1" evidence="8">
    <location>
        <begin position="29"/>
        <end position="265"/>
    </location>
</feature>
<evidence type="ECO:0000313" key="10">
    <source>
        <dbReference type="Proteomes" id="UP001501940"/>
    </source>
</evidence>
<feature type="chain" id="PRO_5018724533" description="Peptidase S1 domain-containing protein" evidence="7">
    <location>
        <begin position="17"/>
        <end position="267"/>
    </location>
</feature>
<dbReference type="KEGG" id="aoce:111581053"/>
<keyword evidence="10" id="KW-1185">Reference proteome</keyword>
<keyword evidence="2 7" id="KW-0732">Signal</keyword>
<dbReference type="PROSITE" id="PS00134">
    <property type="entry name" value="TRYPSIN_HIS"/>
    <property type="match status" value="1"/>
</dbReference>
<dbReference type="InterPro" id="IPR018114">
    <property type="entry name" value="TRYPSIN_HIS"/>
</dbReference>
<dbReference type="PANTHER" id="PTHR24257:SF22">
    <property type="entry name" value="CHYMOTRYPSIN-LIKE ELASTASE FAMILY MEMBER 3B"/>
    <property type="match status" value="1"/>
</dbReference>
<evidence type="ECO:0000256" key="6">
    <source>
        <dbReference type="RuleBase" id="RU363034"/>
    </source>
</evidence>
<dbReference type="SMART" id="SM00020">
    <property type="entry name" value="Tryp_SPc"/>
    <property type="match status" value="1"/>
</dbReference>
<keyword evidence="4 6" id="KW-0720">Serine protease</keyword>